<keyword evidence="2" id="KW-1003">Cell membrane</keyword>
<reference evidence="8" key="1">
    <citation type="submission" date="2013-02" db="EMBL/GenBank/DDBJ databases">
        <title>The Genome Sequence of Acinetobacter sp. NIPH 236.</title>
        <authorList>
            <consortium name="The Broad Institute Genome Sequencing Platform"/>
            <consortium name="The Broad Institute Genome Sequencing Center for Infectious Disease"/>
            <person name="Cerqueira G."/>
            <person name="Feldgarden M."/>
            <person name="Courvalin P."/>
            <person name="Perichon B."/>
            <person name="Grillot-Courvalin C."/>
            <person name="Clermont D."/>
            <person name="Rocha E."/>
            <person name="Yoon E.-J."/>
            <person name="Nemec A."/>
            <person name="Walker B."/>
            <person name="Young S.K."/>
            <person name="Zeng Q."/>
            <person name="Gargeya S."/>
            <person name="Fitzgerald M."/>
            <person name="Haas B."/>
            <person name="Abouelleil A."/>
            <person name="Alvarado L."/>
            <person name="Arachchi H.M."/>
            <person name="Berlin A.M."/>
            <person name="Chapman S.B."/>
            <person name="Dewar J."/>
            <person name="Goldberg J."/>
            <person name="Griggs A."/>
            <person name="Gujja S."/>
            <person name="Hansen M."/>
            <person name="Howarth C."/>
            <person name="Imamovic A."/>
            <person name="Larimer J."/>
            <person name="McCowan C."/>
            <person name="Murphy C."/>
            <person name="Neiman D."/>
            <person name="Pearson M."/>
            <person name="Priest M."/>
            <person name="Roberts A."/>
            <person name="Saif S."/>
            <person name="Shea T."/>
            <person name="Sisk P."/>
            <person name="Sykes S."/>
            <person name="Wortman J."/>
            <person name="Nusbaum C."/>
            <person name="Birren B."/>
        </authorList>
    </citation>
    <scope>NUCLEOTIDE SEQUENCE [LARGE SCALE GENOMIC DNA]</scope>
    <source>
        <strain evidence="8">NIPH 236</strain>
    </source>
</reference>
<evidence type="ECO:0008006" key="9">
    <source>
        <dbReference type="Google" id="ProtNLM"/>
    </source>
</evidence>
<evidence type="ECO:0000256" key="4">
    <source>
        <dbReference type="ARBA" id="ARBA00022989"/>
    </source>
</evidence>
<keyword evidence="3 6" id="KW-0812">Transmembrane</keyword>
<dbReference type="PANTHER" id="PTHR30250">
    <property type="entry name" value="PST FAMILY PREDICTED COLANIC ACID TRANSPORTER"/>
    <property type="match status" value="1"/>
</dbReference>
<evidence type="ECO:0000256" key="1">
    <source>
        <dbReference type="ARBA" id="ARBA00004651"/>
    </source>
</evidence>
<dbReference type="Proteomes" id="UP000013190">
    <property type="component" value="Unassembled WGS sequence"/>
</dbReference>
<feature type="transmembrane region" description="Helical" evidence="6">
    <location>
        <begin position="172"/>
        <end position="191"/>
    </location>
</feature>
<protein>
    <recommendedName>
        <fullName evidence="9">Polysaccharide biosynthesis protein</fullName>
    </recommendedName>
</protein>
<proteinExistence type="predicted"/>
<dbReference type="InterPro" id="IPR050833">
    <property type="entry name" value="Poly_Biosynth_Transport"/>
</dbReference>
<feature type="transmembrane region" description="Helical" evidence="6">
    <location>
        <begin position="78"/>
        <end position="96"/>
    </location>
</feature>
<keyword evidence="4 6" id="KW-1133">Transmembrane helix</keyword>
<evidence type="ECO:0000313" key="7">
    <source>
        <dbReference type="EMBL" id="ENU28686.1"/>
    </source>
</evidence>
<feature type="transmembrane region" description="Helical" evidence="6">
    <location>
        <begin position="411"/>
        <end position="434"/>
    </location>
</feature>
<evidence type="ECO:0000256" key="6">
    <source>
        <dbReference type="SAM" id="Phobius"/>
    </source>
</evidence>
<feature type="transmembrane region" description="Helical" evidence="6">
    <location>
        <begin position="440"/>
        <end position="458"/>
    </location>
</feature>
<feature type="transmembrane region" description="Helical" evidence="6">
    <location>
        <begin position="294"/>
        <end position="313"/>
    </location>
</feature>
<feature type="transmembrane region" description="Helical" evidence="6">
    <location>
        <begin position="212"/>
        <end position="229"/>
    </location>
</feature>
<reference evidence="7 8" key="2">
    <citation type="journal article" date="2016" name="Int. J. Syst. Evol. Microbiol.">
        <title>Taxonomy of haemolytic and/or proteolytic strains of the genus Acinetobacter with the proposal of Acinetobacter courvalinii sp. nov. (genomic species 14 sensu Bouvet &amp; Jeanjean), Acinetobacter dispersus sp. nov. (genomic species 17), Acinetobacter modestus sp. nov., Acinetobacter proteolyticus sp. nov. and Acinetobacter vivianii sp. nov.</title>
        <authorList>
            <person name="Nemec A."/>
            <person name="Radolfova-Krizova L."/>
            <person name="Maixnerova M."/>
            <person name="Vrestiakova E."/>
            <person name="Jezek P."/>
            <person name="Sedo O."/>
        </authorList>
    </citation>
    <scope>NUCLEOTIDE SEQUENCE [LARGE SCALE GENOMIC DNA]</scope>
    <source>
        <strain evidence="7 8">NIPH 236</strain>
    </source>
</reference>
<evidence type="ECO:0000256" key="5">
    <source>
        <dbReference type="ARBA" id="ARBA00023136"/>
    </source>
</evidence>
<sequence>MNKKKILAYAIGPVGSGIFSVATLPIITWFYNVDDVGRISMLQVFTSFAILFFCLGLDQSYVRAYHDSDNKPLLLKHAMFPGVCICILSSLLIFIYKPDFISKILYSVESVYLSFLTFFCFIVALISRFLSLTLRMQERAIAFSMSQVLPKILLLLFVISAVVWAGRGDSKQLFTANALALFVACLIFAWNTRNDWIPAFAQKFDKIEFQTHLSYGFPLLIGGLASWGLNVSDRIFLRLFSSYTDLGVYSVAMSIASAATIFATIFNTIWAPLVFKWVSSSEIDLKKIDDISEYILMAIYFIVVVAGLFSWLLDFILPNQYLSVKYLIITCIIGPLFYTLSEVTGIGIAIAKKTRFSMYASIAAMLTSIVLNFFLVKKLGALGAAISTAFSFWFFYILRTEFSQLVWRKTIKIRGYLITFSILLISSIYSLLMMSIGLQMAYWGMFLILGMFIFKREINSILNLFKRRR</sequence>
<accession>A0ABP2U295</accession>
<gene>
    <name evidence="7" type="ORF">F992_00105</name>
</gene>
<organism evidence="7 8">
    <name type="scientific">Acinetobacter modestus</name>
    <dbReference type="NCBI Taxonomy" id="1776740"/>
    <lineage>
        <taxon>Bacteria</taxon>
        <taxon>Pseudomonadati</taxon>
        <taxon>Pseudomonadota</taxon>
        <taxon>Gammaproteobacteria</taxon>
        <taxon>Moraxellales</taxon>
        <taxon>Moraxellaceae</taxon>
        <taxon>Acinetobacter</taxon>
    </lineage>
</organism>
<comment type="subcellular location">
    <subcellularLocation>
        <location evidence="1">Cell membrane</location>
        <topology evidence="1">Multi-pass membrane protein</topology>
    </subcellularLocation>
</comment>
<evidence type="ECO:0000256" key="3">
    <source>
        <dbReference type="ARBA" id="ARBA00022692"/>
    </source>
</evidence>
<dbReference type="RefSeq" id="WP_004665332.1">
    <property type="nucleotide sequence ID" value="NZ_BMDV01000007.1"/>
</dbReference>
<feature type="transmembrane region" description="Helical" evidence="6">
    <location>
        <begin position="381"/>
        <end position="399"/>
    </location>
</feature>
<evidence type="ECO:0000313" key="8">
    <source>
        <dbReference type="Proteomes" id="UP000013190"/>
    </source>
</evidence>
<feature type="transmembrane region" description="Helical" evidence="6">
    <location>
        <begin position="325"/>
        <end position="349"/>
    </location>
</feature>
<feature type="transmembrane region" description="Helical" evidence="6">
    <location>
        <begin position="148"/>
        <end position="166"/>
    </location>
</feature>
<feature type="transmembrane region" description="Helical" evidence="6">
    <location>
        <begin position="37"/>
        <end position="57"/>
    </location>
</feature>
<dbReference type="GeneID" id="92836874"/>
<keyword evidence="5 6" id="KW-0472">Membrane</keyword>
<comment type="caution">
    <text evidence="7">The sequence shown here is derived from an EMBL/GenBank/DDBJ whole genome shotgun (WGS) entry which is preliminary data.</text>
</comment>
<dbReference type="Pfam" id="PF01943">
    <property type="entry name" value="Polysacc_synt"/>
    <property type="match status" value="1"/>
</dbReference>
<dbReference type="InterPro" id="IPR002797">
    <property type="entry name" value="Polysacc_synth"/>
</dbReference>
<evidence type="ECO:0000256" key="2">
    <source>
        <dbReference type="ARBA" id="ARBA00022475"/>
    </source>
</evidence>
<dbReference type="PANTHER" id="PTHR30250:SF11">
    <property type="entry name" value="O-ANTIGEN TRANSPORTER-RELATED"/>
    <property type="match status" value="1"/>
</dbReference>
<feature type="transmembrane region" description="Helical" evidence="6">
    <location>
        <begin position="356"/>
        <end position="375"/>
    </location>
</feature>
<feature type="transmembrane region" description="Helical" evidence="6">
    <location>
        <begin position="111"/>
        <end position="136"/>
    </location>
</feature>
<feature type="transmembrane region" description="Helical" evidence="6">
    <location>
        <begin position="7"/>
        <end position="31"/>
    </location>
</feature>
<feature type="transmembrane region" description="Helical" evidence="6">
    <location>
        <begin position="249"/>
        <end position="273"/>
    </location>
</feature>
<name>A0ABP2U295_9GAMM</name>
<keyword evidence="8" id="KW-1185">Reference proteome</keyword>
<dbReference type="EMBL" id="APOJ01000003">
    <property type="protein sequence ID" value="ENU28686.1"/>
    <property type="molecule type" value="Genomic_DNA"/>
</dbReference>